<feature type="transmembrane region" description="Helical" evidence="7">
    <location>
        <begin position="58"/>
        <end position="80"/>
    </location>
</feature>
<dbReference type="OrthoDB" id="9780918at2"/>
<dbReference type="Gene3D" id="1.20.144.10">
    <property type="entry name" value="Phosphatidic acid phosphatase type 2/haloperoxidase"/>
    <property type="match status" value="2"/>
</dbReference>
<dbReference type="SUPFAM" id="SSF48317">
    <property type="entry name" value="Acid phosphatase/Vanadium-dependent haloperoxidase"/>
    <property type="match status" value="1"/>
</dbReference>
<sequence>MSQWLESLSGWLTQNPEWLGLAIFVIACVECLAIAGIIVPGTVLMFAVAVAAGGGALTLWQTLLLGYAGGLLGDALSYALGRRFHQNIRRLPVLRHHPEWMTGAESYFHKYGIASLLVGRFIGPLRPMLPMIAGMLDMPMPRFILVSLVAAAGWAIAYLMPGWATGAALRLPLPEGFWPQAGVVAAAFAVLIGLCAQQSLHHQRRTPYLATALSAAILIGLFLGMPHLQALDNGLLAVMQDERAPHLDHLMVLITRLGDFKTQLFVGVLLCALLALTRQWRALLFAGSALLGTALLNGLLKHLFARTRPEVLLEPLHTYSFPSGHSSAAFAFFLVLGTLAGRGQPARLRLAWMVMACLPALAIAMSRVYLGVHWPTDVLAGAMLASALCAASLAAVQWREPLGALSPRAWWLILPACIALLGGVATWALPAAVQMYRY</sequence>
<feature type="transmembrane region" description="Helical" evidence="7">
    <location>
        <begin position="176"/>
        <end position="196"/>
    </location>
</feature>
<dbReference type="Pfam" id="PF01569">
    <property type="entry name" value="PAP2"/>
    <property type="match status" value="1"/>
</dbReference>
<feature type="transmembrane region" description="Helical" evidence="7">
    <location>
        <begin position="283"/>
        <end position="304"/>
    </location>
</feature>
<dbReference type="EMBL" id="FNNU01000002">
    <property type="protein sequence ID" value="SDW75992.1"/>
    <property type="molecule type" value="Genomic_DNA"/>
</dbReference>
<evidence type="ECO:0000256" key="6">
    <source>
        <dbReference type="ARBA" id="ARBA00023136"/>
    </source>
</evidence>
<keyword evidence="3" id="KW-1003">Cell membrane</keyword>
<dbReference type="InterPro" id="IPR032818">
    <property type="entry name" value="DedA-like"/>
</dbReference>
<dbReference type="PANTHER" id="PTHR30353">
    <property type="entry name" value="INNER MEMBRANE PROTEIN DEDA-RELATED"/>
    <property type="match status" value="1"/>
</dbReference>
<feature type="transmembrane region" description="Helical" evidence="7">
    <location>
        <begin position="21"/>
        <end position="52"/>
    </location>
</feature>
<keyword evidence="6 7" id="KW-0472">Membrane</keyword>
<comment type="similarity">
    <text evidence="2">Belongs to the DedA family.</text>
</comment>
<dbReference type="RefSeq" id="WP_090225939.1">
    <property type="nucleotide sequence ID" value="NZ_FNNU01000002.1"/>
</dbReference>
<feature type="transmembrane region" description="Helical" evidence="7">
    <location>
        <begin position="208"/>
        <end position="228"/>
    </location>
</feature>
<feature type="domain" description="Phosphatidic acid phosphatase type 2/haloperoxidase" evidence="8">
    <location>
        <begin position="283"/>
        <end position="393"/>
    </location>
</feature>
<dbReference type="Pfam" id="PF09335">
    <property type="entry name" value="VTT_dom"/>
    <property type="match status" value="1"/>
</dbReference>
<comment type="subcellular location">
    <subcellularLocation>
        <location evidence="1">Cell membrane</location>
        <topology evidence="1">Multi-pass membrane protein</topology>
    </subcellularLocation>
</comment>
<dbReference type="SMART" id="SM00014">
    <property type="entry name" value="acidPPc"/>
    <property type="match status" value="1"/>
</dbReference>
<dbReference type="Proteomes" id="UP000243778">
    <property type="component" value="Unassembled WGS sequence"/>
</dbReference>
<dbReference type="CDD" id="cd03392">
    <property type="entry name" value="PAP2_like_2"/>
    <property type="match status" value="1"/>
</dbReference>
<evidence type="ECO:0000256" key="7">
    <source>
        <dbReference type="SAM" id="Phobius"/>
    </source>
</evidence>
<dbReference type="InterPro" id="IPR036938">
    <property type="entry name" value="PAP2/HPO_sf"/>
</dbReference>
<evidence type="ECO:0000256" key="5">
    <source>
        <dbReference type="ARBA" id="ARBA00022989"/>
    </source>
</evidence>
<dbReference type="GO" id="GO:0005886">
    <property type="term" value="C:plasma membrane"/>
    <property type="evidence" value="ECO:0007669"/>
    <property type="project" value="UniProtKB-SubCell"/>
</dbReference>
<keyword evidence="4 7" id="KW-0812">Transmembrane</keyword>
<dbReference type="AlphaFoldDB" id="A0A1H2W5Q5"/>
<gene>
    <name evidence="9" type="ORF">SAMN05216287_1445</name>
</gene>
<feature type="transmembrane region" description="Helical" evidence="7">
    <location>
        <begin position="260"/>
        <end position="276"/>
    </location>
</feature>
<feature type="transmembrane region" description="Helical" evidence="7">
    <location>
        <begin position="143"/>
        <end position="164"/>
    </location>
</feature>
<evidence type="ECO:0000256" key="2">
    <source>
        <dbReference type="ARBA" id="ARBA00010792"/>
    </source>
</evidence>
<keyword evidence="5 7" id="KW-1133">Transmembrane helix</keyword>
<evidence type="ECO:0000256" key="4">
    <source>
        <dbReference type="ARBA" id="ARBA00022692"/>
    </source>
</evidence>
<evidence type="ECO:0000259" key="8">
    <source>
        <dbReference type="SMART" id="SM00014"/>
    </source>
</evidence>
<accession>A0A1H2W5Q5</accession>
<proteinExistence type="inferred from homology"/>
<evidence type="ECO:0000256" key="1">
    <source>
        <dbReference type="ARBA" id="ARBA00004651"/>
    </source>
</evidence>
<protein>
    <submittedName>
        <fullName evidence="9">Undecaprenyl-diphosphatase</fullName>
    </submittedName>
</protein>
<evidence type="ECO:0000256" key="3">
    <source>
        <dbReference type="ARBA" id="ARBA00022475"/>
    </source>
</evidence>
<evidence type="ECO:0000313" key="9">
    <source>
        <dbReference type="EMBL" id="SDW75992.1"/>
    </source>
</evidence>
<feature type="transmembrane region" description="Helical" evidence="7">
    <location>
        <begin position="350"/>
        <end position="372"/>
    </location>
</feature>
<dbReference type="InterPro" id="IPR000326">
    <property type="entry name" value="PAP2/HPO"/>
</dbReference>
<dbReference type="PANTHER" id="PTHR30353:SF15">
    <property type="entry name" value="INNER MEMBRANE PROTEIN YABI"/>
    <property type="match status" value="1"/>
</dbReference>
<dbReference type="STRING" id="1007099.SAMN05216287_1445"/>
<feature type="transmembrane region" description="Helical" evidence="7">
    <location>
        <begin position="410"/>
        <end position="429"/>
    </location>
</feature>
<keyword evidence="10" id="KW-1185">Reference proteome</keyword>
<reference evidence="10" key="1">
    <citation type="submission" date="2016-10" db="EMBL/GenBank/DDBJ databases">
        <authorList>
            <person name="Varghese N."/>
            <person name="Submissions S."/>
        </authorList>
    </citation>
    <scope>NUCLEOTIDE SEQUENCE [LARGE SCALE GENOMIC DNA]</scope>
    <source>
        <strain evidence="10">NRRL B-59562</strain>
    </source>
</reference>
<evidence type="ECO:0000313" key="10">
    <source>
        <dbReference type="Proteomes" id="UP000243778"/>
    </source>
</evidence>
<feature type="transmembrane region" description="Helical" evidence="7">
    <location>
        <begin position="378"/>
        <end position="398"/>
    </location>
</feature>
<dbReference type="InterPro" id="IPR032816">
    <property type="entry name" value="VTT_dom"/>
</dbReference>
<feature type="transmembrane region" description="Helical" evidence="7">
    <location>
        <begin position="324"/>
        <end position="343"/>
    </location>
</feature>
<organism evidence="9 10">
    <name type="scientific">Pseudomonas kuykendallii</name>
    <dbReference type="NCBI Taxonomy" id="1007099"/>
    <lineage>
        <taxon>Bacteria</taxon>
        <taxon>Pseudomonadati</taxon>
        <taxon>Pseudomonadota</taxon>
        <taxon>Gammaproteobacteria</taxon>
        <taxon>Pseudomonadales</taxon>
        <taxon>Pseudomonadaceae</taxon>
        <taxon>Pseudomonas</taxon>
    </lineage>
</organism>
<name>A0A1H2W5Q5_9PSED</name>